<feature type="chain" id="PRO_5006131861" evidence="1">
    <location>
        <begin position="20"/>
        <end position="270"/>
    </location>
</feature>
<comment type="caution">
    <text evidence="2">The sequence shown here is derived from an EMBL/GenBank/DDBJ whole genome shotgun (WGS) entry which is preliminary data.</text>
</comment>
<organism evidence="2 3">
    <name type="scientific">Prosthecodimorpha hirschii</name>
    <dbReference type="NCBI Taxonomy" id="665126"/>
    <lineage>
        <taxon>Bacteria</taxon>
        <taxon>Pseudomonadati</taxon>
        <taxon>Pseudomonadota</taxon>
        <taxon>Alphaproteobacteria</taxon>
        <taxon>Hyphomicrobiales</taxon>
        <taxon>Ancalomicrobiaceae</taxon>
        <taxon>Prosthecodimorpha</taxon>
    </lineage>
</organism>
<protein>
    <submittedName>
        <fullName evidence="2">Uncharacterized protein</fullName>
    </submittedName>
</protein>
<evidence type="ECO:0000313" key="2">
    <source>
        <dbReference type="EMBL" id="KPL50954.1"/>
    </source>
</evidence>
<accession>A0A0P6VVM9</accession>
<evidence type="ECO:0000313" key="3">
    <source>
        <dbReference type="Proteomes" id="UP000048984"/>
    </source>
</evidence>
<dbReference type="RefSeq" id="WP_054357117.1">
    <property type="nucleotide sequence ID" value="NZ_LJYW01000001.1"/>
</dbReference>
<gene>
    <name evidence="2" type="ORF">ABB55_00880</name>
</gene>
<evidence type="ECO:0000256" key="1">
    <source>
        <dbReference type="SAM" id="SignalP"/>
    </source>
</evidence>
<reference evidence="2 3" key="2">
    <citation type="submission" date="2015-10" db="EMBL/GenBank/DDBJ databases">
        <title>Draft Genome Sequence of Prosthecomicrobium hirschii ATCC 27832.</title>
        <authorList>
            <person name="Daniel J."/>
            <person name="Givan S.A."/>
            <person name="Brun Y.V."/>
            <person name="Brown P.J."/>
        </authorList>
    </citation>
    <scope>NUCLEOTIDE SEQUENCE [LARGE SCALE GENOMIC DNA]</scope>
    <source>
        <strain evidence="2 3">16</strain>
    </source>
</reference>
<dbReference type="Proteomes" id="UP000048984">
    <property type="component" value="Unassembled WGS sequence"/>
</dbReference>
<dbReference type="STRING" id="665126.ABB55_00880"/>
<dbReference type="AlphaFoldDB" id="A0A0P6VVM9"/>
<keyword evidence="1" id="KW-0732">Signal</keyword>
<sequence length="270" mass="26639">MLAIAGSSASATSLTAALAATGGGAGASATRDQPAGRRTAAAIEVSVTRSTATTLAIATPNPRDTLAGGLKSLDASLDHLLAKGGDASGSDKLDRLQFLLDSLQMILKDRDLSSSDKIAMLGYLADVAGGKEPADGAKAAFGAAMSKVADRANLPPDRAADYRGLLGTFAAPPEPAGATSGAGAAATISRAESLSISIKGAFEVVTDQGSVTADFEFTQEMVAGFSAAIGDGAAEVATLSAARSTLSFHLSANSAYRGGPGAGSSCDRAA</sequence>
<name>A0A0P6VVM9_9HYPH</name>
<keyword evidence="3" id="KW-1185">Reference proteome</keyword>
<dbReference type="EMBL" id="LJYW01000001">
    <property type="protein sequence ID" value="KPL50954.1"/>
    <property type="molecule type" value="Genomic_DNA"/>
</dbReference>
<feature type="signal peptide" evidence="1">
    <location>
        <begin position="1"/>
        <end position="19"/>
    </location>
</feature>
<reference evidence="2 3" key="1">
    <citation type="submission" date="2015-09" db="EMBL/GenBank/DDBJ databases">
        <authorList>
            <person name="Jackson K.R."/>
            <person name="Lunt B.L."/>
            <person name="Fisher J.N.B."/>
            <person name="Gardner A.V."/>
            <person name="Bailey M.E."/>
            <person name="Deus L.M."/>
            <person name="Earl A.S."/>
            <person name="Gibby P.D."/>
            <person name="Hartmann K.A."/>
            <person name="Liu J.E."/>
            <person name="Manci A.M."/>
            <person name="Nielsen D.A."/>
            <person name="Solomon M.B."/>
            <person name="Breakwell D.P."/>
            <person name="Burnett S.H."/>
            <person name="Grose J.H."/>
        </authorList>
    </citation>
    <scope>NUCLEOTIDE SEQUENCE [LARGE SCALE GENOMIC DNA]</scope>
    <source>
        <strain evidence="2 3">16</strain>
    </source>
</reference>
<proteinExistence type="predicted"/>